<sequence length="79" mass="9010">MTMLDVVLSALAVLILVIGFFYTWNISKNTKYQSNGYDTEINPKVQAHPYTRNPIFLTYLIGAAIVIGFIVYYALSSRW</sequence>
<keyword evidence="1" id="KW-1133">Transmembrane helix</keyword>
<keyword evidence="1" id="KW-0812">Transmembrane</keyword>
<gene>
    <name evidence="2" type="ORF">G4D63_01615</name>
</gene>
<organism evidence="2 3">
    <name type="scientific">Bacillus mesophilus</name>
    <dbReference type="NCBI Taxonomy" id="1808955"/>
    <lineage>
        <taxon>Bacteria</taxon>
        <taxon>Bacillati</taxon>
        <taxon>Bacillota</taxon>
        <taxon>Bacilli</taxon>
        <taxon>Bacillales</taxon>
        <taxon>Bacillaceae</taxon>
        <taxon>Bacillus</taxon>
    </lineage>
</organism>
<name>A0A6M0Q5P1_9BACI</name>
<dbReference type="RefSeq" id="WP_163177023.1">
    <property type="nucleotide sequence ID" value="NZ_JAAIWM010000001.1"/>
</dbReference>
<evidence type="ECO:0000313" key="3">
    <source>
        <dbReference type="Proteomes" id="UP000481043"/>
    </source>
</evidence>
<dbReference type="AlphaFoldDB" id="A0A6M0Q5P1"/>
<evidence type="ECO:0000313" key="2">
    <source>
        <dbReference type="EMBL" id="NEY70428.1"/>
    </source>
</evidence>
<comment type="caution">
    <text evidence="2">The sequence shown here is derived from an EMBL/GenBank/DDBJ whole genome shotgun (WGS) entry which is preliminary data.</text>
</comment>
<accession>A0A6M0Q5P1</accession>
<reference evidence="2 3" key="1">
    <citation type="submission" date="2020-02" db="EMBL/GenBank/DDBJ databases">
        <title>Bacillus aquiflavi sp. nov., isolated from yellow water of strong flavor Chinese baijiu in Yibin region of China.</title>
        <authorList>
            <person name="Xie J."/>
        </authorList>
    </citation>
    <scope>NUCLEOTIDE SEQUENCE [LARGE SCALE GENOMIC DNA]</scope>
    <source>
        <strain evidence="2 3">SA4</strain>
    </source>
</reference>
<feature type="transmembrane region" description="Helical" evidence="1">
    <location>
        <begin position="56"/>
        <end position="75"/>
    </location>
</feature>
<keyword evidence="3" id="KW-1185">Reference proteome</keyword>
<dbReference type="EMBL" id="JAAIWM010000001">
    <property type="protein sequence ID" value="NEY70428.1"/>
    <property type="molecule type" value="Genomic_DNA"/>
</dbReference>
<proteinExistence type="predicted"/>
<protein>
    <submittedName>
        <fullName evidence="2">Uncharacterized protein</fullName>
    </submittedName>
</protein>
<feature type="transmembrane region" description="Helical" evidence="1">
    <location>
        <begin position="6"/>
        <end position="24"/>
    </location>
</feature>
<dbReference type="Proteomes" id="UP000481043">
    <property type="component" value="Unassembled WGS sequence"/>
</dbReference>
<evidence type="ECO:0000256" key="1">
    <source>
        <dbReference type="SAM" id="Phobius"/>
    </source>
</evidence>
<keyword evidence="1" id="KW-0472">Membrane</keyword>